<dbReference type="AlphaFoldDB" id="A0A022VPR1"/>
<dbReference type="InterPro" id="IPR010721">
    <property type="entry name" value="UstE-like"/>
</dbReference>
<sequence length="337" mass="38749">MALPTLQSVADCADFTQAALPFLHQLSSLPTRVVEAGLNVDTLREVYLSTNPLVIAFGFSLFLVLAFVLISEINRNYSQVDRLWSILPSIYNGHFALWCRLKGLATTEINTIFIITLIWSGRLTFNYWRKGGYSIGSEDYRWDAVRKMVNSPALFFLFNVLFISLTQSVLLFLITVPTYIFVLIGTLRDAPSFGLPDLIFSRFLLFLILIEHFADQQQWKFQQAKKQYQKTARVPAEYKDIFTSDDLDRGFVVSGLWAWCRHPNFVAEQAIWVTLYLWSAYRAESYFNWSGVGAFCLLLLFQSSTNLTESITASKYPDYKQYQARVGKFIPRFSVEP</sequence>
<dbReference type="OrthoDB" id="201504at2759"/>
<feature type="transmembrane region" description="Helical" evidence="1">
    <location>
        <begin position="154"/>
        <end position="181"/>
    </location>
</feature>
<keyword evidence="1" id="KW-1133">Transmembrane helix</keyword>
<dbReference type="GO" id="GO:0016020">
    <property type="term" value="C:membrane"/>
    <property type="evidence" value="ECO:0007669"/>
    <property type="project" value="TreeGrafter"/>
</dbReference>
<organism evidence="2">
    <name type="scientific">Trichophyton rubrum CBS 288.86</name>
    <dbReference type="NCBI Taxonomy" id="1215330"/>
    <lineage>
        <taxon>Eukaryota</taxon>
        <taxon>Fungi</taxon>
        <taxon>Dikarya</taxon>
        <taxon>Ascomycota</taxon>
        <taxon>Pezizomycotina</taxon>
        <taxon>Eurotiomycetes</taxon>
        <taxon>Eurotiomycetidae</taxon>
        <taxon>Onygenales</taxon>
        <taxon>Arthrodermataceae</taxon>
        <taxon>Trichophyton</taxon>
    </lineage>
</organism>
<dbReference type="Gene3D" id="1.20.120.1630">
    <property type="match status" value="1"/>
</dbReference>
<evidence type="ECO:0000256" key="1">
    <source>
        <dbReference type="SAM" id="Phobius"/>
    </source>
</evidence>
<evidence type="ECO:0008006" key="3">
    <source>
        <dbReference type="Google" id="ProtNLM"/>
    </source>
</evidence>
<dbReference type="Proteomes" id="UP000023758">
    <property type="component" value="Unassembled WGS sequence"/>
</dbReference>
<dbReference type="EMBL" id="KK207940">
    <property type="protein sequence ID" value="EZF47738.1"/>
    <property type="molecule type" value="Genomic_DNA"/>
</dbReference>
<dbReference type="PANTHER" id="PTHR32251:SF23">
    <property type="entry name" value="3-OXO-5-ALPHA-STEROID 4-DEHYDROGENASE (DUF1295)"/>
    <property type="match status" value="1"/>
</dbReference>
<accession>A0A022VPR1</accession>
<dbReference type="Pfam" id="PF06966">
    <property type="entry name" value="DUF1295"/>
    <property type="match status" value="1"/>
</dbReference>
<reference evidence="2" key="1">
    <citation type="submission" date="2014-02" db="EMBL/GenBank/DDBJ databases">
        <title>The Genome Sequence of Trichophyton rubrum (morphotype fischeri) CBS 288.86.</title>
        <authorList>
            <consortium name="The Broad Institute Genomics Platform"/>
            <person name="Cuomo C.A."/>
            <person name="White T.C."/>
            <person name="Graser Y."/>
            <person name="Martinez-Rossi N."/>
            <person name="Heitman J."/>
            <person name="Young S.K."/>
            <person name="Zeng Q."/>
            <person name="Gargeya S."/>
            <person name="Abouelleil A."/>
            <person name="Alvarado L."/>
            <person name="Chapman S.B."/>
            <person name="Gainer-Dewar J."/>
            <person name="Goldberg J."/>
            <person name="Griggs A."/>
            <person name="Gujja S."/>
            <person name="Hansen M."/>
            <person name="Howarth C."/>
            <person name="Imamovic A."/>
            <person name="Larimer J."/>
            <person name="Martinez D."/>
            <person name="Murphy C."/>
            <person name="Pearson M.D."/>
            <person name="Persinoti G."/>
            <person name="Poon T."/>
            <person name="Priest M."/>
            <person name="Roberts A.D."/>
            <person name="Saif S."/>
            <person name="Shea T.D."/>
            <person name="Sykes S.N."/>
            <person name="Wortman J."/>
            <person name="Nusbaum C."/>
            <person name="Birren B."/>
        </authorList>
    </citation>
    <scope>NUCLEOTIDE SEQUENCE [LARGE SCALE GENOMIC DNA]</scope>
    <source>
        <strain evidence="2">CBS 288.86</strain>
    </source>
</reference>
<dbReference type="PANTHER" id="PTHR32251">
    <property type="entry name" value="3-OXO-5-ALPHA-STEROID 4-DEHYDROGENASE"/>
    <property type="match status" value="1"/>
</dbReference>
<keyword evidence="1" id="KW-0472">Membrane</keyword>
<gene>
    <name evidence="2" type="ORF">H103_08481</name>
</gene>
<proteinExistence type="predicted"/>
<evidence type="ECO:0000313" key="2">
    <source>
        <dbReference type="EMBL" id="EZF47738.1"/>
    </source>
</evidence>
<protein>
    <recommendedName>
        <fullName evidence="3">Steroid 5-alpha reductase C-terminal domain-containing protein</fullName>
    </recommendedName>
</protein>
<dbReference type="HOGENOM" id="CLU_043418_0_1_1"/>
<feature type="transmembrane region" description="Helical" evidence="1">
    <location>
        <begin position="53"/>
        <end position="73"/>
    </location>
</feature>
<keyword evidence="1" id="KW-0812">Transmembrane</keyword>
<name>A0A022VPR1_TRIRU</name>